<feature type="binding site" evidence="5">
    <location>
        <position position="225"/>
    </location>
    <ligand>
        <name>Mo-molybdopterin</name>
        <dbReference type="ChEBI" id="CHEBI:71302"/>
    </ligand>
</feature>
<reference evidence="7 8" key="1">
    <citation type="submission" date="2023-07" db="EMBL/GenBank/DDBJ databases">
        <title>Genomic Encyclopedia of Type Strains, Phase IV (KMG-IV): sequencing the most valuable type-strain genomes for metagenomic binning, comparative biology and taxonomic classification.</title>
        <authorList>
            <person name="Goeker M."/>
        </authorList>
    </citation>
    <scope>NUCLEOTIDE SEQUENCE [LARGE SCALE GENOMIC DNA]</scope>
    <source>
        <strain evidence="7 8">B6-8</strain>
    </source>
</reference>
<dbReference type="EMBL" id="JAUSVO010000006">
    <property type="protein sequence ID" value="MDQ0439919.1"/>
    <property type="molecule type" value="Genomic_DNA"/>
</dbReference>
<evidence type="ECO:0000256" key="1">
    <source>
        <dbReference type="ARBA" id="ARBA00022505"/>
    </source>
</evidence>
<dbReference type="HAMAP" id="MF_01206">
    <property type="entry name" value="MsrP"/>
    <property type="match status" value="1"/>
</dbReference>
<comment type="catalytic activity">
    <reaction evidence="5">
        <text>L-methionyl-[protein] + a quinone + H2O = L-methionyl-(S)-S-oxide-[protein] + a quinol</text>
        <dbReference type="Rhea" id="RHEA:51292"/>
        <dbReference type="Rhea" id="RHEA-COMP:12313"/>
        <dbReference type="Rhea" id="RHEA-COMP:12315"/>
        <dbReference type="ChEBI" id="CHEBI:15377"/>
        <dbReference type="ChEBI" id="CHEBI:16044"/>
        <dbReference type="ChEBI" id="CHEBI:24646"/>
        <dbReference type="ChEBI" id="CHEBI:44120"/>
        <dbReference type="ChEBI" id="CHEBI:132124"/>
    </reaction>
</comment>
<evidence type="ECO:0000313" key="8">
    <source>
        <dbReference type="Proteomes" id="UP001241603"/>
    </source>
</evidence>
<comment type="caution">
    <text evidence="5">Lacks conserved residue(s) required for the propagation of feature annotation.</text>
</comment>
<dbReference type="SUPFAM" id="SSF56524">
    <property type="entry name" value="Oxidoreductase molybdopterin-binding domain"/>
    <property type="match status" value="1"/>
</dbReference>
<feature type="binding site" evidence="5">
    <location>
        <begin position="83"/>
        <end position="84"/>
    </location>
    <ligand>
        <name>Mo-molybdopterin</name>
        <dbReference type="ChEBI" id="CHEBI:71302"/>
    </ligand>
</feature>
<dbReference type="InterPro" id="IPR000572">
    <property type="entry name" value="OxRdtase_Mopterin-bd_dom"/>
</dbReference>
<keyword evidence="4 5" id="KW-0560">Oxidoreductase</keyword>
<dbReference type="InterPro" id="IPR036374">
    <property type="entry name" value="OxRdtase_Mopterin-bd_sf"/>
</dbReference>
<proteinExistence type="inferred from homology"/>
<dbReference type="NCBIfam" id="NF003767">
    <property type="entry name" value="PRK05363.1"/>
    <property type="match status" value="1"/>
</dbReference>
<comment type="catalytic activity">
    <reaction evidence="5">
        <text>L-methionyl-[protein] + a quinone + H2O = L-methionyl-(R)-S-oxide-[protein] + a quinol</text>
        <dbReference type="Rhea" id="RHEA:51296"/>
        <dbReference type="Rhea" id="RHEA-COMP:12313"/>
        <dbReference type="Rhea" id="RHEA-COMP:12314"/>
        <dbReference type="ChEBI" id="CHEBI:15377"/>
        <dbReference type="ChEBI" id="CHEBI:16044"/>
        <dbReference type="ChEBI" id="CHEBI:24646"/>
        <dbReference type="ChEBI" id="CHEBI:45764"/>
        <dbReference type="ChEBI" id="CHEBI:132124"/>
    </reaction>
</comment>
<feature type="domain" description="Oxidoreductase molybdopterin-binding" evidence="6">
    <location>
        <begin position="99"/>
        <end position="254"/>
    </location>
</feature>
<dbReference type="Proteomes" id="UP001241603">
    <property type="component" value="Unassembled WGS sequence"/>
</dbReference>
<dbReference type="Gene3D" id="3.90.420.10">
    <property type="entry name" value="Oxidoreductase, molybdopterin-binding domain"/>
    <property type="match status" value="1"/>
</dbReference>
<sequence>MLIKKTRGWEIPESRVTPEAVFLNRREILAASGLGLIAASLPGMARADDDPSAGLYPAKRNDRFVAGRPITPEDINAHYNNFYEYSTDKDLADAAQALKIRPWTIAFEGMVEQPKTVGIDDLLKVMKLEERVYRHRCVEAWSMTVPWTGFPLADLVAYAKPLSGAKYIRMETFMDPDMAPGQNQPFYPWPYVEGLSMAEATNELAFMVTGVYGKPLLKQMGAPIRLHTPWKYGFKSIKSIVKISFVEEQPLNFWQQLQSSEYGFWANVNPEVPHPRWSQATEQVIGTNDRIPTQLFNGYGEFVAGIYKGMEKEPLYM</sequence>
<evidence type="ECO:0000256" key="5">
    <source>
        <dbReference type="HAMAP-Rule" id="MF_01206"/>
    </source>
</evidence>
<organism evidence="7 8">
    <name type="scientific">Kaistia dalseonensis</name>
    <dbReference type="NCBI Taxonomy" id="410840"/>
    <lineage>
        <taxon>Bacteria</taxon>
        <taxon>Pseudomonadati</taxon>
        <taxon>Pseudomonadota</taxon>
        <taxon>Alphaproteobacteria</taxon>
        <taxon>Hyphomicrobiales</taxon>
        <taxon>Kaistiaceae</taxon>
        <taxon>Kaistia</taxon>
    </lineage>
</organism>
<keyword evidence="8" id="KW-1185">Reference proteome</keyword>
<comment type="caution">
    <text evidence="7">The sequence shown here is derived from an EMBL/GenBank/DDBJ whole genome shotgun (WGS) entry which is preliminary data.</text>
</comment>
<keyword evidence="1 5" id="KW-0500">Molybdenum</keyword>
<dbReference type="RefSeq" id="WP_266350794.1">
    <property type="nucleotide sequence ID" value="NZ_JAPKNG010000006.1"/>
</dbReference>
<comment type="subunit">
    <text evidence="5">Heterodimer of a catalytic subunit (MsrP) and a heme-binding subunit (MsrQ).</text>
</comment>
<gene>
    <name evidence="5" type="primary">msrP</name>
    <name evidence="7" type="ORF">QO014_004325</name>
</gene>
<evidence type="ECO:0000259" key="6">
    <source>
        <dbReference type="Pfam" id="PF00174"/>
    </source>
</evidence>
<comment type="similarity">
    <text evidence="5">Belongs to the MsrP family.</text>
</comment>
<evidence type="ECO:0000313" key="7">
    <source>
        <dbReference type="EMBL" id="MDQ0439919.1"/>
    </source>
</evidence>
<feature type="binding site" evidence="5">
    <location>
        <position position="80"/>
    </location>
    <ligand>
        <name>Mo-molybdopterin</name>
        <dbReference type="ChEBI" id="CHEBI:71302"/>
    </ligand>
</feature>
<evidence type="ECO:0000256" key="3">
    <source>
        <dbReference type="ARBA" id="ARBA00022729"/>
    </source>
</evidence>
<dbReference type="EC" id="1.8.5.-" evidence="5"/>
<feature type="binding site" evidence="5">
    <location>
        <begin position="236"/>
        <end position="238"/>
    </location>
    <ligand>
        <name>Mo-molybdopterin</name>
        <dbReference type="ChEBI" id="CHEBI:71302"/>
    </ligand>
</feature>
<keyword evidence="3 5" id="KW-0732">Signal</keyword>
<comment type="function">
    <text evidence="5">Part of the MsrPQ system that repairs oxidized periplasmic proteins containing methionine sulfoxide residues (Met-O), using respiratory chain electrons. Thus protects these proteins from oxidative-stress damage caused by reactive species of oxygen and chlorine generated by the host defense mechanisms. MsrPQ is essential for the maintenance of envelope integrity under bleach stress, rescuing a wide series of structurally unrelated periplasmic proteins from methionine oxidation. The catalytic subunit MsrP is non-stereospecific, being able to reduce both (R-) and (S-) diastereoisomers of methionine sulfoxide.</text>
</comment>
<dbReference type="PANTHER" id="PTHR43032:SF3">
    <property type="entry name" value="PROTEIN-METHIONINE-SULFOXIDE REDUCTASE CATALYTIC SUBUNIT MSRP"/>
    <property type="match status" value="1"/>
</dbReference>
<dbReference type="PANTHER" id="PTHR43032">
    <property type="entry name" value="PROTEIN-METHIONINE-SULFOXIDE REDUCTASE"/>
    <property type="match status" value="1"/>
</dbReference>
<dbReference type="GO" id="GO:0016491">
    <property type="term" value="F:oxidoreductase activity"/>
    <property type="evidence" value="ECO:0007669"/>
    <property type="project" value="UniProtKB-KW"/>
</dbReference>
<name>A0ABU0HEL9_9HYPH</name>
<keyword evidence="2 5" id="KW-0479">Metal-binding</keyword>
<accession>A0ABU0HEL9</accession>
<evidence type="ECO:0000256" key="2">
    <source>
        <dbReference type="ARBA" id="ARBA00022723"/>
    </source>
</evidence>
<evidence type="ECO:0000256" key="4">
    <source>
        <dbReference type="ARBA" id="ARBA00023002"/>
    </source>
</evidence>
<dbReference type="Pfam" id="PF00174">
    <property type="entry name" value="Oxidored_molyb"/>
    <property type="match status" value="1"/>
</dbReference>
<comment type="cofactor">
    <cofactor evidence="5">
        <name>Mo-molybdopterin</name>
        <dbReference type="ChEBI" id="CHEBI:71302"/>
    </cofactor>
    <text evidence="5">Binds 1 Mo-molybdopterin (Mo-MPT) cofactor per subunit.</text>
</comment>
<protein>
    <recommendedName>
        <fullName evidence="5">Protein-methionine-sulfoxide reductase catalytic subunit MsrP</fullName>
        <ecNumber evidence="5">1.8.5.-</ecNumber>
    </recommendedName>
</protein>
<dbReference type="InterPro" id="IPR022867">
    <property type="entry name" value="MsrP"/>
</dbReference>
<feature type="binding site" evidence="5">
    <location>
        <position position="172"/>
    </location>
    <ligand>
        <name>Mo-molybdopterin</name>
        <dbReference type="ChEBI" id="CHEBI:71302"/>
    </ligand>
</feature>
<feature type="binding site" evidence="5">
    <location>
        <position position="137"/>
    </location>
    <ligand>
        <name>Mo-molybdopterin</name>
        <dbReference type="ChEBI" id="CHEBI:71302"/>
    </ligand>
    <ligandPart>
        <name>Mo</name>
        <dbReference type="ChEBI" id="CHEBI:28685"/>
    </ligandPart>
</feature>